<proteinExistence type="predicted"/>
<organism evidence="2 3">
    <name type="scientific">Rosa chinensis</name>
    <name type="common">China rose</name>
    <dbReference type="NCBI Taxonomy" id="74649"/>
    <lineage>
        <taxon>Eukaryota</taxon>
        <taxon>Viridiplantae</taxon>
        <taxon>Streptophyta</taxon>
        <taxon>Embryophyta</taxon>
        <taxon>Tracheophyta</taxon>
        <taxon>Spermatophyta</taxon>
        <taxon>Magnoliopsida</taxon>
        <taxon>eudicotyledons</taxon>
        <taxon>Gunneridae</taxon>
        <taxon>Pentapetalae</taxon>
        <taxon>rosids</taxon>
        <taxon>fabids</taxon>
        <taxon>Rosales</taxon>
        <taxon>Rosaceae</taxon>
        <taxon>Rosoideae</taxon>
        <taxon>Rosoideae incertae sedis</taxon>
        <taxon>Rosa</taxon>
    </lineage>
</organism>
<dbReference type="EMBL" id="PDCK01000045">
    <property type="protein sequence ID" value="PRQ21209.1"/>
    <property type="molecule type" value="Genomic_DNA"/>
</dbReference>
<sequence>METNGIIVPAEMETEPIQAIPLSEENCSTSAFYPQVRNELKPFNGQQFKTWEEAHVFYTKYASAAGFVVRIGSSKRSRATNEFIRKEFFCNRQGNSPIELTGDEKRIRGVVREDCKARMIVVRDKSGGFVTPLAEVQSSTY</sequence>
<evidence type="ECO:0000259" key="1">
    <source>
        <dbReference type="Pfam" id="PF03101"/>
    </source>
</evidence>
<keyword evidence="3" id="KW-1185">Reference proteome</keyword>
<dbReference type="Gramene" id="PRQ21209">
    <property type="protein sequence ID" value="PRQ21209"/>
    <property type="gene ID" value="RchiOBHm_Chr7g0236661"/>
</dbReference>
<dbReference type="InterPro" id="IPR004330">
    <property type="entry name" value="FAR1_DNA_bnd_dom"/>
</dbReference>
<dbReference type="PANTHER" id="PTHR46328:SF38">
    <property type="entry name" value="FAR1 DNA-BINDING DOMAIN PROTEIN"/>
    <property type="match status" value="1"/>
</dbReference>
<dbReference type="AlphaFoldDB" id="A0A2P6PH09"/>
<dbReference type="OMA" id="CKARMIV"/>
<dbReference type="Proteomes" id="UP000238479">
    <property type="component" value="Chromosome 7"/>
</dbReference>
<name>A0A2P6PH09_ROSCH</name>
<gene>
    <name evidence="2" type="ORF">RchiOBHm_Chr7g0236661</name>
</gene>
<dbReference type="Pfam" id="PF03101">
    <property type="entry name" value="FAR1"/>
    <property type="match status" value="1"/>
</dbReference>
<feature type="domain" description="FAR1" evidence="1">
    <location>
        <begin position="57"/>
        <end position="129"/>
    </location>
</feature>
<evidence type="ECO:0000313" key="2">
    <source>
        <dbReference type="EMBL" id="PRQ21209.1"/>
    </source>
</evidence>
<protein>
    <submittedName>
        <fullName evidence="2">Putative transcription factor FAR family</fullName>
    </submittedName>
</protein>
<reference evidence="2 3" key="1">
    <citation type="journal article" date="2018" name="Nat. Genet.">
        <title>The Rosa genome provides new insights in the design of modern roses.</title>
        <authorList>
            <person name="Bendahmane M."/>
        </authorList>
    </citation>
    <scope>NUCLEOTIDE SEQUENCE [LARGE SCALE GENOMIC DNA]</scope>
    <source>
        <strain evidence="3">cv. Old Blush</strain>
    </source>
</reference>
<dbReference type="PANTHER" id="PTHR46328">
    <property type="entry name" value="FAR-RED IMPAIRED RESPONSIVE (FAR1) FAMILY PROTEIN-RELATED"/>
    <property type="match status" value="1"/>
</dbReference>
<accession>A0A2P6PH09</accession>
<dbReference type="STRING" id="74649.A0A2P6PH09"/>
<evidence type="ECO:0000313" key="3">
    <source>
        <dbReference type="Proteomes" id="UP000238479"/>
    </source>
</evidence>
<comment type="caution">
    <text evidence="2">The sequence shown here is derived from an EMBL/GenBank/DDBJ whole genome shotgun (WGS) entry which is preliminary data.</text>
</comment>